<evidence type="ECO:0000256" key="6">
    <source>
        <dbReference type="SAM" id="Phobius"/>
    </source>
</evidence>
<evidence type="ECO:0000256" key="5">
    <source>
        <dbReference type="ARBA" id="ARBA00023136"/>
    </source>
</evidence>
<evidence type="ECO:0000256" key="2">
    <source>
        <dbReference type="ARBA" id="ARBA00022475"/>
    </source>
</evidence>
<feature type="transmembrane region" description="Helical" evidence="6">
    <location>
        <begin position="34"/>
        <end position="55"/>
    </location>
</feature>
<feature type="transmembrane region" description="Helical" evidence="6">
    <location>
        <begin position="506"/>
        <end position="523"/>
    </location>
</feature>
<feature type="transmembrane region" description="Helical" evidence="6">
    <location>
        <begin position="6"/>
        <end position="27"/>
    </location>
</feature>
<dbReference type="NCBIfam" id="TIGR00360">
    <property type="entry name" value="ComEC_N-term"/>
    <property type="match status" value="1"/>
</dbReference>
<feature type="transmembrane region" description="Helical" evidence="6">
    <location>
        <begin position="435"/>
        <end position="455"/>
    </location>
</feature>
<evidence type="ECO:0000256" key="3">
    <source>
        <dbReference type="ARBA" id="ARBA00022692"/>
    </source>
</evidence>
<feature type="transmembrane region" description="Helical" evidence="6">
    <location>
        <begin position="357"/>
        <end position="374"/>
    </location>
</feature>
<evidence type="ECO:0000256" key="1">
    <source>
        <dbReference type="ARBA" id="ARBA00004651"/>
    </source>
</evidence>
<feature type="transmembrane region" description="Helical" evidence="6">
    <location>
        <begin position="386"/>
        <end position="404"/>
    </location>
</feature>
<dbReference type="Proteomes" id="UP000654604">
    <property type="component" value="Unassembled WGS sequence"/>
</dbReference>
<dbReference type="InterPro" id="IPR004477">
    <property type="entry name" value="ComEC_N"/>
</dbReference>
<dbReference type="PANTHER" id="PTHR30619:SF1">
    <property type="entry name" value="RECOMBINATION PROTEIN 2"/>
    <property type="match status" value="1"/>
</dbReference>
<keyword evidence="5 6" id="KW-0472">Membrane</keyword>
<dbReference type="RefSeq" id="WP_193801026.1">
    <property type="nucleotide sequence ID" value="NZ_JADEWC010000019.1"/>
</dbReference>
<evidence type="ECO:0000259" key="7">
    <source>
        <dbReference type="Pfam" id="PF03772"/>
    </source>
</evidence>
<evidence type="ECO:0000256" key="4">
    <source>
        <dbReference type="ARBA" id="ARBA00022989"/>
    </source>
</evidence>
<feature type="domain" description="ComEC/Rec2-related protein" evidence="7">
    <location>
        <begin position="236"/>
        <end position="496"/>
    </location>
</feature>
<protein>
    <submittedName>
        <fullName evidence="9">ComEC family competence protein</fullName>
    </submittedName>
</protein>
<feature type="transmembrane region" description="Helical" evidence="6">
    <location>
        <begin position="61"/>
        <end position="77"/>
    </location>
</feature>
<dbReference type="PANTHER" id="PTHR30619">
    <property type="entry name" value="DNA INTERNALIZATION/COMPETENCE PROTEIN COMEC/REC2"/>
    <property type="match status" value="1"/>
</dbReference>
<comment type="caution">
    <text evidence="9">The sequence shown here is derived from an EMBL/GenBank/DDBJ whole genome shotgun (WGS) entry which is preliminary data.</text>
</comment>
<dbReference type="Pfam" id="PF03772">
    <property type="entry name" value="Competence"/>
    <property type="match status" value="1"/>
</dbReference>
<dbReference type="EMBL" id="JADEWC010000019">
    <property type="protein sequence ID" value="MBE9222878.1"/>
    <property type="molecule type" value="Genomic_DNA"/>
</dbReference>
<dbReference type="InterPro" id="IPR052159">
    <property type="entry name" value="Competence_DNA_uptake"/>
</dbReference>
<keyword evidence="10" id="KW-1185">Reference proteome</keyword>
<reference evidence="9 10" key="1">
    <citation type="submission" date="2020-10" db="EMBL/GenBank/DDBJ databases">
        <authorList>
            <person name="Castelo-Branco R."/>
            <person name="Eusebio N."/>
            <person name="Adriana R."/>
            <person name="Vieira A."/>
            <person name="Brugerolle De Fraissinette N."/>
            <person name="Rezende De Castro R."/>
            <person name="Schneider M.P."/>
            <person name="Vasconcelos V."/>
            <person name="Leao P.N."/>
        </authorList>
    </citation>
    <scope>NUCLEOTIDE SEQUENCE [LARGE SCALE GENOMIC DNA]</scope>
    <source>
        <strain evidence="9 10">LEGE 03274</strain>
    </source>
</reference>
<proteinExistence type="predicted"/>
<feature type="domain" description="DUF4131" evidence="8">
    <location>
        <begin position="39"/>
        <end position="198"/>
    </location>
</feature>
<accession>A0ABR9V4R3</accession>
<feature type="transmembrane region" description="Helical" evidence="6">
    <location>
        <begin position="331"/>
        <end position="351"/>
    </location>
</feature>
<feature type="transmembrane region" description="Helical" evidence="6">
    <location>
        <begin position="257"/>
        <end position="278"/>
    </location>
</feature>
<evidence type="ECO:0000313" key="9">
    <source>
        <dbReference type="EMBL" id="MBE9222878.1"/>
    </source>
</evidence>
<sequence length="716" mass="81286">MPNRDSYKIYLLIISYILGLLLTGLSIIKGNEIFLVLIIIIISLILAFTIPLKWYFAPKKPWWLIAGLVIISSYYYYQWKLPKPSPIDISHQLTTIEDSFDNSLQIKGKIITPLQVNRNQRARFILEAKEFEGKKVNGKLYVTAPLLETINLFPSMEVTLTGRLYQPPVANQPGGFDFASFLSRQGIWAGFSAQGVELNKFGNIYQQSVYELRKRVIQSHVRYLNIPYGTLVSAMVIGSRGVDLSFEIQDSFRDAGLAHILAASGFHVSILLGFVLWLSARFSSGWRLGCGMVSLLFYLTLTGFYPSVLRASFMGLAVLVALWDDSRRVNVVASLWLTALILLLINPLWIWDLGFQLSFLATFGLIMTFQPIVSRLDFLPTTIARLVAVPLAATIWIIPLQGYIFHRLPVYSILTNIVVSPLALILTLGGIISGFIGLFLPMVASAIALMLYPFIRLMIEIVKISNNLPFSSLAMGNISLTVISITYAIYIGICFHPTLQKRWRELSLFIICLIIIPIIYQKINLTQVTIIRNNPQPIIIIENNLHNYLINLPDKNNLNYTLTNFLNHQGINNIDLILAKPNLENNLSLNYLNQKTNIKNIYQNQKNPLNLHPLSHDLDIITWEIEDKKWMFINTEKTINLDTASIGNIDTLIWSGNNLSISDIEKINPSTIINYNNFNQEKLLKSPKINIYSLPQENAIQWQPNKGFLPYQESIY</sequence>
<name>A0ABR9V4R3_9CHRO</name>
<feature type="transmembrane region" description="Helical" evidence="6">
    <location>
        <begin position="475"/>
        <end position="494"/>
    </location>
</feature>
<feature type="transmembrane region" description="Helical" evidence="6">
    <location>
        <begin position="223"/>
        <end position="242"/>
    </location>
</feature>
<feature type="transmembrane region" description="Helical" evidence="6">
    <location>
        <begin position="410"/>
        <end position="428"/>
    </location>
</feature>
<evidence type="ECO:0000259" key="8">
    <source>
        <dbReference type="Pfam" id="PF13567"/>
    </source>
</evidence>
<dbReference type="Pfam" id="PF13567">
    <property type="entry name" value="DUF4131"/>
    <property type="match status" value="1"/>
</dbReference>
<dbReference type="InterPro" id="IPR025405">
    <property type="entry name" value="DUF4131"/>
</dbReference>
<gene>
    <name evidence="9" type="ORF">IQ215_09235</name>
</gene>
<organism evidence="9 10">
    <name type="scientific">Cyanobacterium stanieri LEGE 03274</name>
    <dbReference type="NCBI Taxonomy" id="1828756"/>
    <lineage>
        <taxon>Bacteria</taxon>
        <taxon>Bacillati</taxon>
        <taxon>Cyanobacteriota</taxon>
        <taxon>Cyanophyceae</taxon>
        <taxon>Oscillatoriophycideae</taxon>
        <taxon>Chroococcales</taxon>
        <taxon>Geminocystaceae</taxon>
        <taxon>Cyanobacterium</taxon>
    </lineage>
</organism>
<evidence type="ECO:0000313" key="10">
    <source>
        <dbReference type="Proteomes" id="UP000654604"/>
    </source>
</evidence>
<keyword evidence="4 6" id="KW-1133">Transmembrane helix</keyword>
<keyword evidence="2" id="KW-1003">Cell membrane</keyword>
<keyword evidence="3 6" id="KW-0812">Transmembrane</keyword>
<comment type="subcellular location">
    <subcellularLocation>
        <location evidence="1">Cell membrane</location>
        <topology evidence="1">Multi-pass membrane protein</topology>
    </subcellularLocation>
</comment>